<name>A0ACC1HAK8_9FUNG</name>
<protein>
    <submittedName>
        <fullName evidence="1">Uncharacterized protein</fullName>
    </submittedName>
</protein>
<sequence>MRANHHAIYVETAPTERSGLKYHVTGTVMRGMVFEVKEVSDLEISASFVDKRLLGRVKMTDLQRLEEVCRSIDPPPRQYDDRLRLINPGVPTYHCQHWTRDALQALRETGVIQE</sequence>
<comment type="caution">
    <text evidence="1">The sequence shown here is derived from an EMBL/GenBank/DDBJ whole genome shotgun (WGS) entry which is preliminary data.</text>
</comment>
<dbReference type="Proteomes" id="UP001145114">
    <property type="component" value="Unassembled WGS sequence"/>
</dbReference>
<keyword evidence="2" id="KW-1185">Reference proteome</keyword>
<organism evidence="1 2">
    <name type="scientific">Spiromyces aspiralis</name>
    <dbReference type="NCBI Taxonomy" id="68401"/>
    <lineage>
        <taxon>Eukaryota</taxon>
        <taxon>Fungi</taxon>
        <taxon>Fungi incertae sedis</taxon>
        <taxon>Zoopagomycota</taxon>
        <taxon>Kickxellomycotina</taxon>
        <taxon>Kickxellomycetes</taxon>
        <taxon>Kickxellales</taxon>
        <taxon>Kickxellaceae</taxon>
        <taxon>Spiromyces</taxon>
    </lineage>
</organism>
<evidence type="ECO:0000313" key="2">
    <source>
        <dbReference type="Proteomes" id="UP001145114"/>
    </source>
</evidence>
<accession>A0ACC1HAK8</accession>
<dbReference type="EMBL" id="JAMZIH010008983">
    <property type="protein sequence ID" value="KAJ1670970.1"/>
    <property type="molecule type" value="Genomic_DNA"/>
</dbReference>
<reference evidence="1" key="1">
    <citation type="submission" date="2022-06" db="EMBL/GenBank/DDBJ databases">
        <title>Phylogenomic reconstructions and comparative analyses of Kickxellomycotina fungi.</title>
        <authorList>
            <person name="Reynolds N.K."/>
            <person name="Stajich J.E."/>
            <person name="Barry K."/>
            <person name="Grigoriev I.V."/>
            <person name="Crous P."/>
            <person name="Smith M.E."/>
        </authorList>
    </citation>
    <scope>NUCLEOTIDE SEQUENCE</scope>
    <source>
        <strain evidence="1">RSA 2271</strain>
    </source>
</reference>
<proteinExistence type="predicted"/>
<gene>
    <name evidence="1" type="ORF">EV182_007891</name>
</gene>
<evidence type="ECO:0000313" key="1">
    <source>
        <dbReference type="EMBL" id="KAJ1670970.1"/>
    </source>
</evidence>